<protein>
    <submittedName>
        <fullName evidence="5">Acyl-CoA dehydrogenase</fullName>
    </submittedName>
</protein>
<accession>J4TIT4</accession>
<comment type="caution">
    <text evidence="5">The sequence shown here is derived from an EMBL/GenBank/DDBJ whole genome shotgun (WGS) entry which is preliminary data.</text>
</comment>
<organism evidence="5 6">
    <name type="scientific">Mycobacterium colombiense CECT 3035</name>
    <dbReference type="NCBI Taxonomy" id="1041522"/>
    <lineage>
        <taxon>Bacteria</taxon>
        <taxon>Bacillati</taxon>
        <taxon>Actinomycetota</taxon>
        <taxon>Actinomycetes</taxon>
        <taxon>Mycobacteriales</taxon>
        <taxon>Mycobacteriaceae</taxon>
        <taxon>Mycobacterium</taxon>
        <taxon>Mycobacterium avium complex (MAC)</taxon>
    </lineage>
</organism>
<dbReference type="Pfam" id="PF00441">
    <property type="entry name" value="Acyl-CoA_dh_1"/>
    <property type="match status" value="1"/>
</dbReference>
<dbReference type="PANTHER" id="PTHR43884:SF20">
    <property type="entry name" value="ACYL-COA DEHYDROGENASE FADE28"/>
    <property type="match status" value="1"/>
</dbReference>
<dbReference type="EMBL" id="AFVW02000002">
    <property type="protein sequence ID" value="EJO89463.1"/>
    <property type="molecule type" value="Genomic_DNA"/>
</dbReference>
<sequence>MDAQEVHGLRSSLAELFTRSRVQPETVTAALRDLGWHEVVAEEPAAESLLFEEHGRANFVSRLLDDAVLAALGLDGTDIAVAYPLAPCDTLFKPATAVHSSRLNVDAVLRCVGTKPKNILVPTTTGLLLIPEPEVDMRIVAGIDPDGAWQRVKSDLRVDASWSVPLDAPWSFGVAIGRRLLAAELVGLARAALDAAVAHVTTRSQFGRPIGSFQAVRFRLAEAKVAIESATEAVRLAFAEPSPLASAVAKALAGTAIDVTVRHAAQVCGAMGLTWEFPLHPVVRRGFVLDGLLGSAEELTLALGAHVTRSAELPQLDPLAVDA</sequence>
<dbReference type="eggNOG" id="COG1960">
    <property type="taxonomic scope" value="Bacteria"/>
</dbReference>
<dbReference type="PANTHER" id="PTHR43884">
    <property type="entry name" value="ACYL-COA DEHYDROGENASE"/>
    <property type="match status" value="1"/>
</dbReference>
<proteinExistence type="predicted"/>
<dbReference type="AlphaFoldDB" id="J4TIT4"/>
<dbReference type="STRING" id="1041522.GCA_002105755_02136"/>
<dbReference type="Gene3D" id="1.20.140.10">
    <property type="entry name" value="Butyryl-CoA Dehydrogenase, subunit A, domain 3"/>
    <property type="match status" value="1"/>
</dbReference>
<keyword evidence="1" id="KW-0285">Flavoprotein</keyword>
<evidence type="ECO:0000256" key="1">
    <source>
        <dbReference type="ARBA" id="ARBA00022630"/>
    </source>
</evidence>
<dbReference type="InterPro" id="IPR009075">
    <property type="entry name" value="AcylCo_DH/oxidase_C"/>
</dbReference>
<name>J4TIT4_9MYCO</name>
<reference evidence="5 6" key="1">
    <citation type="journal article" date="2011" name="J. Bacteriol.">
        <title>Genome sequence of the Mycobacterium colombiense type strain, CECT 3035.</title>
        <authorList>
            <person name="Gonzalez-Perez M."/>
            <person name="Murcia M.I."/>
            <person name="Landsman D."/>
            <person name="Jordan I.K."/>
            <person name="Marino-Ramirez L."/>
        </authorList>
    </citation>
    <scope>NUCLEOTIDE SEQUENCE [LARGE SCALE GENOMIC DNA]</scope>
    <source>
        <strain evidence="5 6">CECT 3035</strain>
    </source>
</reference>
<dbReference type="Proteomes" id="UP000006455">
    <property type="component" value="Unassembled WGS sequence"/>
</dbReference>
<feature type="domain" description="Acyl-CoA dehydrogenase/oxidase C-terminal" evidence="4">
    <location>
        <begin position="176"/>
        <end position="287"/>
    </location>
</feature>
<keyword evidence="2" id="KW-0274">FAD</keyword>
<dbReference type="InterPro" id="IPR036250">
    <property type="entry name" value="AcylCo_DH-like_C"/>
</dbReference>
<evidence type="ECO:0000256" key="2">
    <source>
        <dbReference type="ARBA" id="ARBA00022827"/>
    </source>
</evidence>
<dbReference type="GeneID" id="31530592"/>
<dbReference type="SUPFAM" id="SSF47203">
    <property type="entry name" value="Acyl-CoA dehydrogenase C-terminal domain-like"/>
    <property type="match status" value="1"/>
</dbReference>
<evidence type="ECO:0000259" key="4">
    <source>
        <dbReference type="Pfam" id="PF00441"/>
    </source>
</evidence>
<gene>
    <name evidence="5" type="ORF">MCOL_V204720</name>
</gene>
<evidence type="ECO:0000313" key="5">
    <source>
        <dbReference type="EMBL" id="EJO89463.1"/>
    </source>
</evidence>
<evidence type="ECO:0000313" key="6">
    <source>
        <dbReference type="Proteomes" id="UP000006455"/>
    </source>
</evidence>
<dbReference type="GO" id="GO:0003995">
    <property type="term" value="F:acyl-CoA dehydrogenase activity"/>
    <property type="evidence" value="ECO:0007669"/>
    <property type="project" value="TreeGrafter"/>
</dbReference>
<keyword evidence="3" id="KW-0560">Oxidoreductase</keyword>
<dbReference type="RefSeq" id="WP_007769976.1">
    <property type="nucleotide sequence ID" value="NZ_AFVW02000002.1"/>
</dbReference>
<evidence type="ECO:0000256" key="3">
    <source>
        <dbReference type="ARBA" id="ARBA00023002"/>
    </source>
</evidence>